<proteinExistence type="predicted"/>
<comment type="caution">
    <text evidence="1">The sequence shown here is derived from an EMBL/GenBank/DDBJ whole genome shotgun (WGS) entry which is preliminary data.</text>
</comment>
<dbReference type="EMBL" id="CAJNRG010011494">
    <property type="protein sequence ID" value="CAF2132944.1"/>
    <property type="molecule type" value="Genomic_DNA"/>
</dbReference>
<evidence type="ECO:0000313" key="2">
    <source>
        <dbReference type="Proteomes" id="UP000663887"/>
    </source>
</evidence>
<evidence type="ECO:0000313" key="1">
    <source>
        <dbReference type="EMBL" id="CAF2132944.1"/>
    </source>
</evidence>
<accession>A0A816VWT8</accession>
<gene>
    <name evidence="1" type="ORF">XDN619_LOCUS25091</name>
</gene>
<sequence length="339" mass="38417">MDQQRMENFIEDQIRKLIAFRGNCNEDVCQWLYNTETVFDSVQLQTSNKFLVVQSYLIGTASIWFDFHKSDIHDWDTFKHEILKAFQPASNRTLSVVEQRSIPVQNVNSSSISSKTTPDSSCTSQDNYSAVIDLSGSISNKLSPPSSEIETSFTPERITNDDHQLIIVVLPEPPSLHQFVHKNAIEDSIVNSIPNTSSSIITITQSTCSSTVAIDNPITCEDELQALPGDQANSYSSNDFGVIRHELSSIIESMKVNTHVNNSNADVGAYVFNDSVSSKLLEEYQIPKNDIYFKFSRNRINVSNRYIFLIKTFKSSSLHYKSIILLIRDTYIYVKKKKK</sequence>
<dbReference type="AlphaFoldDB" id="A0A816VWT8"/>
<protein>
    <submittedName>
        <fullName evidence="1">Uncharacterized protein</fullName>
    </submittedName>
</protein>
<dbReference type="Proteomes" id="UP000663887">
    <property type="component" value="Unassembled WGS sequence"/>
</dbReference>
<organism evidence="1 2">
    <name type="scientific">Rotaria magnacalcarata</name>
    <dbReference type="NCBI Taxonomy" id="392030"/>
    <lineage>
        <taxon>Eukaryota</taxon>
        <taxon>Metazoa</taxon>
        <taxon>Spiralia</taxon>
        <taxon>Gnathifera</taxon>
        <taxon>Rotifera</taxon>
        <taxon>Eurotatoria</taxon>
        <taxon>Bdelloidea</taxon>
        <taxon>Philodinida</taxon>
        <taxon>Philodinidae</taxon>
        <taxon>Rotaria</taxon>
    </lineage>
</organism>
<reference evidence="1" key="1">
    <citation type="submission" date="2021-02" db="EMBL/GenBank/DDBJ databases">
        <authorList>
            <person name="Nowell W R."/>
        </authorList>
    </citation>
    <scope>NUCLEOTIDE SEQUENCE</scope>
</reference>
<name>A0A816VWT8_9BILA</name>